<reference evidence="2 3" key="1">
    <citation type="submission" date="2017-09" db="EMBL/GenBank/DDBJ databases">
        <title>Depth-based differentiation of microbial function through sediment-hosted aquifers and enrichment of novel symbionts in the deep terrestrial subsurface.</title>
        <authorList>
            <person name="Probst A.J."/>
            <person name="Ladd B."/>
            <person name="Jarett J.K."/>
            <person name="Geller-Mcgrath D.E."/>
            <person name="Sieber C.M."/>
            <person name="Emerson J.B."/>
            <person name="Anantharaman K."/>
            <person name="Thomas B.C."/>
            <person name="Malmstrom R."/>
            <person name="Stieglmeier M."/>
            <person name="Klingl A."/>
            <person name="Woyke T."/>
            <person name="Ryan C.M."/>
            <person name="Banfield J.F."/>
        </authorList>
    </citation>
    <scope>NUCLEOTIDE SEQUENCE [LARGE SCALE GENOMIC DNA]</scope>
    <source>
        <strain evidence="2">CG11_big_fil_rev_8_21_14_0_20_39_10</strain>
    </source>
</reference>
<feature type="region of interest" description="Disordered" evidence="1">
    <location>
        <begin position="160"/>
        <end position="236"/>
    </location>
</feature>
<accession>A0A2M6K8H3</accession>
<comment type="caution">
    <text evidence="2">The sequence shown here is derived from an EMBL/GenBank/DDBJ whole genome shotgun (WGS) entry which is preliminary data.</text>
</comment>
<dbReference type="AlphaFoldDB" id="A0A2M6K8H3"/>
<evidence type="ECO:0000313" key="3">
    <source>
        <dbReference type="Proteomes" id="UP000230869"/>
    </source>
</evidence>
<feature type="compositionally biased region" description="Basic and acidic residues" evidence="1">
    <location>
        <begin position="496"/>
        <end position="524"/>
    </location>
</feature>
<feature type="region of interest" description="Disordered" evidence="1">
    <location>
        <begin position="412"/>
        <end position="431"/>
    </location>
</feature>
<feature type="region of interest" description="Disordered" evidence="1">
    <location>
        <begin position="543"/>
        <end position="567"/>
    </location>
</feature>
<feature type="region of interest" description="Disordered" evidence="1">
    <location>
        <begin position="279"/>
        <end position="301"/>
    </location>
</feature>
<evidence type="ECO:0000256" key="1">
    <source>
        <dbReference type="SAM" id="MobiDB-lite"/>
    </source>
</evidence>
<feature type="compositionally biased region" description="Basic and acidic residues" evidence="1">
    <location>
        <begin position="446"/>
        <end position="462"/>
    </location>
</feature>
<organism evidence="2 3">
    <name type="scientific">Candidatus Falkowbacteria bacterium CG11_big_fil_rev_8_21_14_0_20_39_10</name>
    <dbReference type="NCBI Taxonomy" id="1974570"/>
    <lineage>
        <taxon>Bacteria</taxon>
        <taxon>Candidatus Falkowiibacteriota</taxon>
    </lineage>
</organism>
<dbReference type="EMBL" id="PCWW01000057">
    <property type="protein sequence ID" value="PIR13099.1"/>
    <property type="molecule type" value="Genomic_DNA"/>
</dbReference>
<protein>
    <submittedName>
        <fullName evidence="2">Uncharacterized protein</fullName>
    </submittedName>
</protein>
<dbReference type="Proteomes" id="UP000230869">
    <property type="component" value="Unassembled WGS sequence"/>
</dbReference>
<evidence type="ECO:0000313" key="2">
    <source>
        <dbReference type="EMBL" id="PIR13099.1"/>
    </source>
</evidence>
<gene>
    <name evidence="2" type="ORF">COV49_03295</name>
</gene>
<feature type="region of interest" description="Disordered" evidence="1">
    <location>
        <begin position="446"/>
        <end position="524"/>
    </location>
</feature>
<proteinExistence type="predicted"/>
<feature type="compositionally biased region" description="Acidic residues" evidence="1">
    <location>
        <begin position="167"/>
        <end position="191"/>
    </location>
</feature>
<feature type="region of interest" description="Disordered" evidence="1">
    <location>
        <begin position="13"/>
        <end position="32"/>
    </location>
</feature>
<sequence>MILNQEAQFELTAEDIEDSLEGDPGIEAGPQPEVLYPDEYVSGGSQDNLKAIKEKYGEGNWEKSWDSSQDVETKYNRTENYMELAGPEGGQNLTEQIGGSQYEAQHLEILDGWKNNPTETQFVEHKEIVDGQEVLHVTAITLGPDDVIHSETWTRKLEEHEKNFDGDGAEDDLFGENPDSGEESDAEDDLSDEQKNSKETFALASAENKKNQNESSDENFENGIELFQENQGQKTEVIEIPSGITMETTENNSEQRLAAENDLQSEIKLESFDNFEIEKIESSPAQNPETEIPENEASPGITLEIIKPAEEQLIEKEKNHIGVEISGPIKIFQPETDAPAEKKSEITNEIIEKNNTETKTLKEKSEIIEFDLTAETGIILTEISNNIQTEEKKPAQPIEIRIIKSPNKETELLETKNEQTSNENFDNPFDSGITIKMEKTLNISREKEIAKPVENNPDKKENQQNLDQEISSEAGITLDKKETSWPTETNPILVKAEIKQPAEKENIKETDSPKESAEIIAPKTERKNKESLIFNDAGITLKNETVGPKTETERKNTPESNNPEIQKVPEKVISLFDRLSASPKANLGDEEDIINIAEEGKVSLNNFGISLVKQAS</sequence>
<name>A0A2M6K8H3_9BACT</name>